<reference evidence="9" key="3">
    <citation type="submission" date="2025-09" db="UniProtKB">
        <authorList>
            <consortium name="Ensembl"/>
        </authorList>
    </citation>
    <scope>IDENTIFICATION</scope>
</reference>
<organism evidence="9 10">
    <name type="scientific">Scleropages formosus</name>
    <name type="common">Asian bonytongue</name>
    <name type="synonym">Osteoglossum formosum</name>
    <dbReference type="NCBI Taxonomy" id="113540"/>
    <lineage>
        <taxon>Eukaryota</taxon>
        <taxon>Metazoa</taxon>
        <taxon>Chordata</taxon>
        <taxon>Craniata</taxon>
        <taxon>Vertebrata</taxon>
        <taxon>Euteleostomi</taxon>
        <taxon>Actinopterygii</taxon>
        <taxon>Neopterygii</taxon>
        <taxon>Teleostei</taxon>
        <taxon>Osteoglossocephala</taxon>
        <taxon>Osteoglossomorpha</taxon>
        <taxon>Osteoglossiformes</taxon>
        <taxon>Osteoglossidae</taxon>
        <taxon>Scleropages</taxon>
    </lineage>
</organism>
<sequence length="625" mass="69557">MLGGGGGGGGGGHGQPSVQPAAVFNPPLPEASDPSRPKRQTNQLQYLLKTVLKALWKHNFAWPFQQPVDAVKLNLPDYYKIIKSPMDMGTIKRRLENSYYHNAQECIQDFNTMFTNCYIYNKPGDDIVLMAEALEKIFLQKISEMPQDEIEIPVMSKGRGRGRRDGGTDPGSVHDSPSTTPHAHGLSAAPQQLVQGPTALSPTAGLSGRLPGTPHMPPQYPKKSQKRKADTTTPTANDPLSESSPAASEPKPRRESSRPSKLPKKEAPDSQHHVGPKQQEQLRYCAGIAREMLSKKHAAYAWPFYKPVDVEALGLHDYYDIIKHPMDLGTIKSKLESKQYLEAQEFAADMRLMFSNCYKYNPPDHDVVAMARKLQDVFEMRYAKMPDESDPTVSGPQPPAGPRSSSDSSSDSSSESSPDDCEGERAKRLAQLQEQLKAVHEQLAALSQPQASKPKRKEKEKKKEKHKKKVSGSSEELLEPLSQPSRKSRSSKEPSNKRPRKPRWEASAPGRDHYKPMSYEEKRQLSLDINKLPGDKLGRVVHIIQSREPSLKNSNPDEIEIDFEMLKPSTLRQLERYVSSCLRKKKQQQQPGTMEGMKRKTGSSSDSGSSSKSSSSDSEDSDRGV</sequence>
<protein>
    <submittedName>
        <fullName evidence="9">Bromodomain containing 4</fullName>
    </submittedName>
</protein>
<feature type="region of interest" description="Disordered" evidence="6">
    <location>
        <begin position="444"/>
        <end position="519"/>
    </location>
</feature>
<feature type="compositionally biased region" description="Basic and acidic residues" evidence="6">
    <location>
        <begin position="510"/>
        <end position="519"/>
    </location>
</feature>
<feature type="compositionally biased region" description="Low complexity" evidence="6">
    <location>
        <begin position="471"/>
        <end position="485"/>
    </location>
</feature>
<evidence type="ECO:0000256" key="5">
    <source>
        <dbReference type="PROSITE-ProRule" id="PRU00035"/>
    </source>
</evidence>
<dbReference type="PANTHER" id="PTHR22880:SF245">
    <property type="entry name" value="BROMODOMAIN-CONTAINING PROTEIN 4"/>
    <property type="match status" value="1"/>
</dbReference>
<feature type="compositionally biased region" description="Polar residues" evidence="6">
    <location>
        <begin position="189"/>
        <end position="201"/>
    </location>
</feature>
<evidence type="ECO:0000256" key="6">
    <source>
        <dbReference type="SAM" id="MobiDB-lite"/>
    </source>
</evidence>
<feature type="compositionally biased region" description="Basic and acidic residues" evidence="6">
    <location>
        <begin position="250"/>
        <end position="272"/>
    </location>
</feature>
<feature type="compositionally biased region" description="Low complexity" evidence="6">
    <location>
        <begin position="404"/>
        <end position="416"/>
    </location>
</feature>
<accession>A0A8C9QNZ8</accession>
<dbReference type="GO" id="GO:0006338">
    <property type="term" value="P:chromatin remodeling"/>
    <property type="evidence" value="ECO:0007669"/>
    <property type="project" value="TreeGrafter"/>
</dbReference>
<feature type="region of interest" description="Disordered" evidence="6">
    <location>
        <begin position="149"/>
        <end position="280"/>
    </location>
</feature>
<dbReference type="InterPro" id="IPR018359">
    <property type="entry name" value="Bromodomain_CS"/>
</dbReference>
<feature type="domain" description="Bromo" evidence="7">
    <location>
        <begin position="296"/>
        <end position="368"/>
    </location>
</feature>
<feature type="compositionally biased region" description="Polar residues" evidence="6">
    <location>
        <begin position="231"/>
        <end position="240"/>
    </location>
</feature>
<dbReference type="Pfam" id="PF00439">
    <property type="entry name" value="Bromodomain"/>
    <property type="match status" value="2"/>
</dbReference>
<dbReference type="InterPro" id="IPR043509">
    <property type="entry name" value="Bromo_Brdt_II"/>
</dbReference>
<feature type="domain" description="NET" evidence="8">
    <location>
        <begin position="507"/>
        <end position="589"/>
    </location>
</feature>
<dbReference type="GO" id="GO:0005634">
    <property type="term" value="C:nucleus"/>
    <property type="evidence" value="ECO:0007669"/>
    <property type="project" value="TreeGrafter"/>
</dbReference>
<evidence type="ECO:0000256" key="2">
    <source>
        <dbReference type="ARBA" id="ARBA00022853"/>
    </source>
</evidence>
<dbReference type="InterPro" id="IPR027353">
    <property type="entry name" value="NET_dom"/>
</dbReference>
<reference evidence="9" key="2">
    <citation type="submission" date="2025-08" db="UniProtKB">
        <authorList>
            <consortium name="Ensembl"/>
        </authorList>
    </citation>
    <scope>IDENTIFICATION</scope>
</reference>
<dbReference type="InterPro" id="IPR043508">
    <property type="entry name" value="Bromo_Brdt_I"/>
</dbReference>
<dbReference type="GO" id="GO:0000785">
    <property type="term" value="C:chromatin"/>
    <property type="evidence" value="ECO:0007669"/>
    <property type="project" value="TreeGrafter"/>
</dbReference>
<dbReference type="InterPro" id="IPR001487">
    <property type="entry name" value="Bromodomain"/>
</dbReference>
<dbReference type="GO" id="GO:0006355">
    <property type="term" value="P:regulation of DNA-templated transcription"/>
    <property type="evidence" value="ECO:0007669"/>
    <property type="project" value="TreeGrafter"/>
</dbReference>
<dbReference type="Gene3D" id="1.20.1270.220">
    <property type="match status" value="1"/>
</dbReference>
<keyword evidence="2" id="KW-0156">Chromatin regulator</keyword>
<dbReference type="PROSITE" id="PS50014">
    <property type="entry name" value="BROMODOMAIN_2"/>
    <property type="match status" value="2"/>
</dbReference>
<evidence type="ECO:0000256" key="3">
    <source>
        <dbReference type="ARBA" id="ARBA00023117"/>
    </source>
</evidence>
<evidence type="ECO:0000256" key="4">
    <source>
        <dbReference type="ARBA" id="ARBA00044509"/>
    </source>
</evidence>
<feature type="domain" description="Bromo" evidence="7">
    <location>
        <begin position="56"/>
        <end position="128"/>
    </location>
</feature>
<proteinExistence type="inferred from homology"/>
<dbReference type="PROSITE" id="PS00633">
    <property type="entry name" value="BROMODOMAIN_1"/>
    <property type="match status" value="2"/>
</dbReference>
<gene>
    <name evidence="9" type="primary">LOC108919750</name>
</gene>
<dbReference type="PANTHER" id="PTHR22880">
    <property type="entry name" value="FALZ-RELATED BROMODOMAIN-CONTAINING PROTEINS"/>
    <property type="match status" value="1"/>
</dbReference>
<dbReference type="FunFam" id="1.20.920.10:FF:000002">
    <property type="entry name" value="Bromodomain-containing protein 4"/>
    <property type="match status" value="1"/>
</dbReference>
<comment type="similarity">
    <text evidence="4">Belongs to the BET family.</text>
</comment>
<feature type="region of interest" description="Disordered" evidence="6">
    <location>
        <begin position="1"/>
        <end position="40"/>
    </location>
</feature>
<dbReference type="CDD" id="cd05498">
    <property type="entry name" value="Bromo_Brdt_II_like"/>
    <property type="match status" value="1"/>
</dbReference>
<feature type="compositionally biased region" description="Basic residues" evidence="6">
    <location>
        <begin position="453"/>
        <end position="470"/>
    </location>
</feature>
<dbReference type="CDD" id="cd05497">
    <property type="entry name" value="Bromo_Brdt_I_like"/>
    <property type="match status" value="1"/>
</dbReference>
<evidence type="ECO:0000256" key="1">
    <source>
        <dbReference type="ARBA" id="ARBA00022737"/>
    </source>
</evidence>
<dbReference type="AlphaFoldDB" id="A0A8C9QNZ8"/>
<dbReference type="Proteomes" id="UP000694397">
    <property type="component" value="Chromosome 1"/>
</dbReference>
<dbReference type="Pfam" id="PF17035">
    <property type="entry name" value="BET"/>
    <property type="match status" value="1"/>
</dbReference>
<dbReference type="Ensembl" id="ENSSFOT00015000163.2">
    <property type="protein sequence ID" value="ENSSFOP00015000139.2"/>
    <property type="gene ID" value="ENSSFOG00015000097.2"/>
</dbReference>
<reference evidence="9 10" key="1">
    <citation type="submission" date="2019-04" db="EMBL/GenBank/DDBJ databases">
        <authorList>
            <consortium name="Wellcome Sanger Institute Data Sharing"/>
        </authorList>
    </citation>
    <scope>NUCLEOTIDE SEQUENCE [LARGE SCALE GENOMIC DNA]</scope>
</reference>
<evidence type="ECO:0000313" key="10">
    <source>
        <dbReference type="Proteomes" id="UP000694397"/>
    </source>
</evidence>
<dbReference type="GeneTree" id="ENSGT00940000162790"/>
<evidence type="ECO:0000259" key="7">
    <source>
        <dbReference type="PROSITE" id="PS50014"/>
    </source>
</evidence>
<dbReference type="SMART" id="SM00297">
    <property type="entry name" value="BROMO"/>
    <property type="match status" value="2"/>
</dbReference>
<dbReference type="PRINTS" id="PR00503">
    <property type="entry name" value="BROMODOMAIN"/>
</dbReference>
<dbReference type="FunFam" id="1.20.1270.220:FF:000001">
    <property type="entry name" value="bromodomain-containing protein 2 isoform X1"/>
    <property type="match status" value="1"/>
</dbReference>
<dbReference type="InterPro" id="IPR050935">
    <property type="entry name" value="Bromo_chromatin_reader"/>
</dbReference>
<feature type="compositionally biased region" description="Gly residues" evidence="6">
    <location>
        <begin position="1"/>
        <end position="14"/>
    </location>
</feature>
<feature type="region of interest" description="Disordered" evidence="6">
    <location>
        <begin position="386"/>
        <end position="425"/>
    </location>
</feature>
<dbReference type="InterPro" id="IPR036427">
    <property type="entry name" value="Bromodomain-like_sf"/>
</dbReference>
<feature type="compositionally biased region" description="Low complexity" evidence="6">
    <location>
        <begin position="603"/>
        <end position="616"/>
    </location>
</feature>
<dbReference type="FunFam" id="1.20.920.10:FF:000003">
    <property type="entry name" value="Bromodomain-containing protein 2"/>
    <property type="match status" value="1"/>
</dbReference>
<evidence type="ECO:0000313" key="9">
    <source>
        <dbReference type="Ensembl" id="ENSSFOP00015000139.2"/>
    </source>
</evidence>
<dbReference type="InterPro" id="IPR038336">
    <property type="entry name" value="NET_sf"/>
</dbReference>
<name>A0A8C9QNZ8_SCLFO</name>
<dbReference type="PROSITE" id="PS51525">
    <property type="entry name" value="NET"/>
    <property type="match status" value="1"/>
</dbReference>
<evidence type="ECO:0000259" key="8">
    <source>
        <dbReference type="PROSITE" id="PS51525"/>
    </source>
</evidence>
<keyword evidence="1" id="KW-0677">Repeat</keyword>
<feature type="region of interest" description="Disordered" evidence="6">
    <location>
        <begin position="582"/>
        <end position="625"/>
    </location>
</feature>
<keyword evidence="10" id="KW-1185">Reference proteome</keyword>
<dbReference type="Gene3D" id="1.20.920.10">
    <property type="entry name" value="Bromodomain-like"/>
    <property type="match status" value="2"/>
</dbReference>
<dbReference type="SUPFAM" id="SSF47370">
    <property type="entry name" value="Bromodomain"/>
    <property type="match status" value="2"/>
</dbReference>
<keyword evidence="3 5" id="KW-0103">Bromodomain</keyword>